<evidence type="ECO:0000313" key="2">
    <source>
        <dbReference type="EMBL" id="GIH86452.1"/>
    </source>
</evidence>
<proteinExistence type="predicted"/>
<feature type="region of interest" description="Disordered" evidence="1">
    <location>
        <begin position="184"/>
        <end position="221"/>
    </location>
</feature>
<name>A0A8J3S2F1_PLARO</name>
<sequence>MRTATYPPTAARLIINADPGHLPALIEPDLHTGALRYQLAGARISGVIIAMPTSLPDAIDPTTTRLTLRYGDQHTDDPTRRPHRPVLDGAVTVTGAITVDAHQLAHAADLTAASVAINAPQDTGAYFAAVLSALARHWLGYSGRDALCQAAARAAHRQRIDGLKAKRADLDGLLDHHRGALARLSGSADSSPPRQPGDRASGAPVSPLWPPRRVFRPTRHA</sequence>
<accession>A0A8J3S2F1</accession>
<dbReference type="AlphaFoldDB" id="A0A8J3S2F1"/>
<organism evidence="2 3">
    <name type="scientific">Planobispora rosea</name>
    <dbReference type="NCBI Taxonomy" id="35762"/>
    <lineage>
        <taxon>Bacteria</taxon>
        <taxon>Bacillati</taxon>
        <taxon>Actinomycetota</taxon>
        <taxon>Actinomycetes</taxon>
        <taxon>Streptosporangiales</taxon>
        <taxon>Streptosporangiaceae</taxon>
        <taxon>Planobispora</taxon>
    </lineage>
</organism>
<reference evidence="2" key="1">
    <citation type="submission" date="2021-01" db="EMBL/GenBank/DDBJ databases">
        <title>Whole genome shotgun sequence of Planobispora rosea NBRC 15558.</title>
        <authorList>
            <person name="Komaki H."/>
            <person name="Tamura T."/>
        </authorList>
    </citation>
    <scope>NUCLEOTIDE SEQUENCE</scope>
    <source>
        <strain evidence="2">NBRC 15558</strain>
    </source>
</reference>
<dbReference type="RefSeq" id="WP_189243025.1">
    <property type="nucleotide sequence ID" value="NZ_BMQP01000026.1"/>
</dbReference>
<keyword evidence="3" id="KW-1185">Reference proteome</keyword>
<comment type="caution">
    <text evidence="2">The sequence shown here is derived from an EMBL/GenBank/DDBJ whole genome shotgun (WGS) entry which is preliminary data.</text>
</comment>
<protein>
    <submittedName>
        <fullName evidence="2">Uncharacterized protein</fullName>
    </submittedName>
</protein>
<dbReference type="EMBL" id="BOOI01000046">
    <property type="protein sequence ID" value="GIH86452.1"/>
    <property type="molecule type" value="Genomic_DNA"/>
</dbReference>
<evidence type="ECO:0000256" key="1">
    <source>
        <dbReference type="SAM" id="MobiDB-lite"/>
    </source>
</evidence>
<dbReference type="Proteomes" id="UP000655044">
    <property type="component" value="Unassembled WGS sequence"/>
</dbReference>
<gene>
    <name evidence="2" type="ORF">Pro02_48600</name>
</gene>
<evidence type="ECO:0000313" key="3">
    <source>
        <dbReference type="Proteomes" id="UP000655044"/>
    </source>
</evidence>